<evidence type="ECO:0000256" key="3">
    <source>
        <dbReference type="ARBA" id="ARBA00022989"/>
    </source>
</evidence>
<feature type="region of interest" description="Disordered" evidence="5">
    <location>
        <begin position="68"/>
        <end position="95"/>
    </location>
</feature>
<feature type="compositionally biased region" description="Acidic residues" evidence="5">
    <location>
        <begin position="81"/>
        <end position="90"/>
    </location>
</feature>
<keyword evidence="2 6" id="KW-0812">Transmembrane</keyword>
<dbReference type="InParanoid" id="D2VR38"/>
<dbReference type="Gene3D" id="1.20.1540.10">
    <property type="entry name" value="Rhomboid-like"/>
    <property type="match status" value="1"/>
</dbReference>
<keyword evidence="3 6" id="KW-1133">Transmembrane helix</keyword>
<dbReference type="VEuPathDB" id="AmoebaDB:NAEGRDRAFT_71450"/>
<dbReference type="EMBL" id="GG738890">
    <property type="protein sequence ID" value="EFC40740.1"/>
    <property type="molecule type" value="Genomic_DNA"/>
</dbReference>
<dbReference type="AlphaFoldDB" id="D2VR38"/>
<feature type="transmembrane region" description="Helical" evidence="6">
    <location>
        <begin position="189"/>
        <end position="207"/>
    </location>
</feature>
<feature type="transmembrane region" description="Helical" evidence="6">
    <location>
        <begin position="318"/>
        <end position="335"/>
    </location>
</feature>
<evidence type="ECO:0000256" key="2">
    <source>
        <dbReference type="ARBA" id="ARBA00022692"/>
    </source>
</evidence>
<accession>D2VR38</accession>
<dbReference type="GeneID" id="8864598"/>
<protein>
    <submittedName>
        <fullName evidence="7">Predicted protein</fullName>
    </submittedName>
</protein>
<keyword evidence="4 6" id="KW-0472">Membrane</keyword>
<feature type="transmembrane region" description="Helical" evidence="6">
    <location>
        <begin position="276"/>
        <end position="297"/>
    </location>
</feature>
<dbReference type="GO" id="GO:0016020">
    <property type="term" value="C:membrane"/>
    <property type="evidence" value="ECO:0007669"/>
    <property type="project" value="UniProtKB-SubCell"/>
</dbReference>
<dbReference type="RefSeq" id="XP_002673484.1">
    <property type="nucleotide sequence ID" value="XM_002673438.1"/>
</dbReference>
<feature type="transmembrane region" description="Helical" evidence="6">
    <location>
        <begin position="235"/>
        <end position="256"/>
    </location>
</feature>
<comment type="subcellular location">
    <subcellularLocation>
        <location evidence="1">Membrane</location>
        <topology evidence="1">Multi-pass membrane protein</topology>
    </subcellularLocation>
</comment>
<evidence type="ECO:0000256" key="1">
    <source>
        <dbReference type="ARBA" id="ARBA00004141"/>
    </source>
</evidence>
<gene>
    <name evidence="7" type="ORF">NAEGRDRAFT_71450</name>
</gene>
<evidence type="ECO:0000256" key="6">
    <source>
        <dbReference type="SAM" id="Phobius"/>
    </source>
</evidence>
<dbReference type="Proteomes" id="UP000006671">
    <property type="component" value="Unassembled WGS sequence"/>
</dbReference>
<dbReference type="OrthoDB" id="418595at2759"/>
<evidence type="ECO:0000256" key="5">
    <source>
        <dbReference type="SAM" id="MobiDB-lite"/>
    </source>
</evidence>
<sequence>MQRSGLAVFLSKNVNTMMKNRKLSSLFKNTNMMLMNLPHHHHYRNGLMNNHNNNYRYFHNELFGRRNNANNTTSSSLPINDTEEEQEQEDPQVSQNVDEYNSRLLTFLLIGTPLAYLALLELTKWFEEVYTDSSLMANKLSVNDLERIFDQFTLKNGAELCKAYNINMLDWIQENEWNWFEKDFQKKKATYALYAMHAAGFVGCFLLKRFNPGMFKRFYDRHVAISLNNMYERRFHTLILGQFAHTNVLSLLIPLICLNNFSDIMENNFSQASLLALYFVLPALACMAHSSLGALMLRYLVSPSNRVLQYRIAKMGQFNIIQASFYSIFFAPIALTLPDFLMTHAGITNLELSYILFGLQFLYSIISKGSPFMVAELFAFYGSYFALNHLIEREGFQRSRIVELEKGFRYYLGERVNIKNNGMAIFIPDNRETLELAYYKNDKKEKVIKTKTLLGKDYTE</sequence>
<organism evidence="8">
    <name type="scientific">Naegleria gruberi</name>
    <name type="common">Amoeba</name>
    <dbReference type="NCBI Taxonomy" id="5762"/>
    <lineage>
        <taxon>Eukaryota</taxon>
        <taxon>Discoba</taxon>
        <taxon>Heterolobosea</taxon>
        <taxon>Tetramitia</taxon>
        <taxon>Eutetramitia</taxon>
        <taxon>Vahlkampfiidae</taxon>
        <taxon>Naegleria</taxon>
    </lineage>
</organism>
<proteinExistence type="predicted"/>
<keyword evidence="8" id="KW-1185">Reference proteome</keyword>
<evidence type="ECO:0000313" key="8">
    <source>
        <dbReference type="Proteomes" id="UP000006671"/>
    </source>
</evidence>
<name>D2VR38_NAEGR</name>
<dbReference type="InterPro" id="IPR035952">
    <property type="entry name" value="Rhomboid-like_sf"/>
</dbReference>
<evidence type="ECO:0000256" key="4">
    <source>
        <dbReference type="ARBA" id="ARBA00023136"/>
    </source>
</evidence>
<evidence type="ECO:0000313" key="7">
    <source>
        <dbReference type="EMBL" id="EFC40740.1"/>
    </source>
</evidence>
<dbReference type="KEGG" id="ngr:NAEGRDRAFT_71450"/>
<reference evidence="7 8" key="1">
    <citation type="journal article" date="2010" name="Cell">
        <title>The genome of Naegleria gruberi illuminates early eukaryotic versatility.</title>
        <authorList>
            <person name="Fritz-Laylin L.K."/>
            <person name="Prochnik S.E."/>
            <person name="Ginger M.L."/>
            <person name="Dacks J.B."/>
            <person name="Carpenter M.L."/>
            <person name="Field M.C."/>
            <person name="Kuo A."/>
            <person name="Paredez A."/>
            <person name="Chapman J."/>
            <person name="Pham J."/>
            <person name="Shu S."/>
            <person name="Neupane R."/>
            <person name="Cipriano M."/>
            <person name="Mancuso J."/>
            <person name="Tu H."/>
            <person name="Salamov A."/>
            <person name="Lindquist E."/>
            <person name="Shapiro H."/>
            <person name="Lucas S."/>
            <person name="Grigoriev I.V."/>
            <person name="Cande W.Z."/>
            <person name="Fulton C."/>
            <person name="Rokhsar D.S."/>
            <person name="Dawson S.C."/>
        </authorList>
    </citation>
    <scope>NUCLEOTIDE SEQUENCE [LARGE SCALE GENOMIC DNA]</scope>
    <source>
        <strain evidence="7 8">NEG-M</strain>
    </source>
</reference>